<comment type="caution">
    <text evidence="8">The sequence shown here is derived from an EMBL/GenBank/DDBJ whole genome shotgun (WGS) entry which is preliminary data.</text>
</comment>
<dbReference type="InterPro" id="IPR013083">
    <property type="entry name" value="Znf_RING/FYVE/PHD"/>
</dbReference>
<dbReference type="InterPro" id="IPR017455">
    <property type="entry name" value="Znf_FYVE-rel"/>
</dbReference>
<dbReference type="Gene3D" id="4.10.860.20">
    <property type="entry name" value="Rabenosyn, Rab binding domain"/>
    <property type="match status" value="1"/>
</dbReference>
<keyword evidence="3" id="KW-0862">Zinc</keyword>
<feature type="compositionally biased region" description="Polar residues" evidence="5">
    <location>
        <begin position="462"/>
        <end position="474"/>
    </location>
</feature>
<evidence type="ECO:0000256" key="4">
    <source>
        <dbReference type="PROSITE-ProRule" id="PRU00042"/>
    </source>
</evidence>
<dbReference type="Pfam" id="PF01363">
    <property type="entry name" value="FYVE"/>
    <property type="match status" value="1"/>
</dbReference>
<dbReference type="SMART" id="SM00064">
    <property type="entry name" value="FYVE"/>
    <property type="match status" value="1"/>
</dbReference>
<proteinExistence type="predicted"/>
<dbReference type="Gene3D" id="3.30.40.10">
    <property type="entry name" value="Zinc/RING finger domain, C3HC4 (zinc finger)"/>
    <property type="match status" value="1"/>
</dbReference>
<dbReference type="SUPFAM" id="SSF57903">
    <property type="entry name" value="FYVE/PHD zinc finger"/>
    <property type="match status" value="1"/>
</dbReference>
<feature type="region of interest" description="Disordered" evidence="5">
    <location>
        <begin position="445"/>
        <end position="474"/>
    </location>
</feature>
<dbReference type="Pfam" id="PF11464">
    <property type="entry name" value="Rbsn"/>
    <property type="match status" value="1"/>
</dbReference>
<dbReference type="CDD" id="cd15716">
    <property type="entry name" value="FYVE_RBNS5"/>
    <property type="match status" value="1"/>
</dbReference>
<dbReference type="SUPFAM" id="SSF140125">
    <property type="entry name" value="Rabenosyn-5 Rab-binding domain-like"/>
    <property type="match status" value="1"/>
</dbReference>
<dbReference type="GO" id="GO:0008270">
    <property type="term" value="F:zinc ion binding"/>
    <property type="evidence" value="ECO:0007669"/>
    <property type="project" value="UniProtKB-KW"/>
</dbReference>
<feature type="compositionally biased region" description="Basic and acidic residues" evidence="5">
    <location>
        <begin position="445"/>
        <end position="461"/>
    </location>
</feature>
<gene>
    <name evidence="8" type="ORF">DBV15_03516</name>
</gene>
<dbReference type="InterPro" id="IPR021565">
    <property type="entry name" value="Rbsn_Rab-bd"/>
</dbReference>
<evidence type="ECO:0000259" key="7">
    <source>
        <dbReference type="PROSITE" id="PS50178"/>
    </source>
</evidence>
<dbReference type="InterPro" id="IPR000306">
    <property type="entry name" value="Znf_FYVE"/>
</dbReference>
<keyword evidence="2 4" id="KW-0863">Zinc-finger</keyword>
<dbReference type="PANTHER" id="PTHR13510:SF44">
    <property type="entry name" value="RABENOSYN-5"/>
    <property type="match status" value="1"/>
</dbReference>
<dbReference type="AlphaFoldDB" id="A0A4S2KZ75"/>
<dbReference type="PROSITE" id="PS00028">
    <property type="entry name" value="ZINC_FINGER_C2H2_1"/>
    <property type="match status" value="1"/>
</dbReference>
<dbReference type="PANTHER" id="PTHR13510">
    <property type="entry name" value="FYVE-FINGER-CONTAINING RAB5 EFFECTOR PROTEIN RABENOSYN-5-RELATED"/>
    <property type="match status" value="1"/>
</dbReference>
<evidence type="ECO:0000259" key="6">
    <source>
        <dbReference type="PROSITE" id="PS50157"/>
    </source>
</evidence>
<keyword evidence="1" id="KW-0479">Metal-binding</keyword>
<dbReference type="InterPro" id="IPR052727">
    <property type="entry name" value="Rab4/Rab5_effector"/>
</dbReference>
<accession>A0A4S2KZ75</accession>
<organism evidence="8 9">
    <name type="scientific">Temnothorax longispinosus</name>
    <dbReference type="NCBI Taxonomy" id="300112"/>
    <lineage>
        <taxon>Eukaryota</taxon>
        <taxon>Metazoa</taxon>
        <taxon>Ecdysozoa</taxon>
        <taxon>Arthropoda</taxon>
        <taxon>Hexapoda</taxon>
        <taxon>Insecta</taxon>
        <taxon>Pterygota</taxon>
        <taxon>Neoptera</taxon>
        <taxon>Endopterygota</taxon>
        <taxon>Hymenoptera</taxon>
        <taxon>Apocrita</taxon>
        <taxon>Aculeata</taxon>
        <taxon>Formicoidea</taxon>
        <taxon>Formicidae</taxon>
        <taxon>Myrmicinae</taxon>
        <taxon>Temnothorax</taxon>
    </lineage>
</organism>
<feature type="domain" description="C2H2-type" evidence="6">
    <location>
        <begin position="11"/>
        <end position="39"/>
    </location>
</feature>
<evidence type="ECO:0000256" key="5">
    <source>
        <dbReference type="SAM" id="MobiDB-lite"/>
    </source>
</evidence>
<dbReference type="STRING" id="300112.A0A4S2KZ75"/>
<dbReference type="InterPro" id="IPR013087">
    <property type="entry name" value="Znf_C2H2_type"/>
</dbReference>
<dbReference type="EMBL" id="QBLH01001013">
    <property type="protein sequence ID" value="TGZ53508.1"/>
    <property type="molecule type" value="Genomic_DNA"/>
</dbReference>
<dbReference type="PROSITE" id="PS50178">
    <property type="entry name" value="ZF_FYVE"/>
    <property type="match status" value="1"/>
</dbReference>
<evidence type="ECO:0000256" key="1">
    <source>
        <dbReference type="ARBA" id="ARBA00022723"/>
    </source>
</evidence>
<dbReference type="InterPro" id="IPR036531">
    <property type="entry name" value="Rbsn_Rab-bd_sf"/>
</dbReference>
<feature type="domain" description="FYVE-type" evidence="7">
    <location>
        <begin position="181"/>
        <end position="297"/>
    </location>
</feature>
<evidence type="ECO:0000256" key="3">
    <source>
        <dbReference type="ARBA" id="ARBA00022833"/>
    </source>
</evidence>
<dbReference type="InterPro" id="IPR011011">
    <property type="entry name" value="Znf_FYVE_PHD"/>
</dbReference>
<name>A0A4S2KZ75_9HYME</name>
<dbReference type="Proteomes" id="UP000310200">
    <property type="component" value="Unassembled WGS sequence"/>
</dbReference>
<evidence type="ECO:0000313" key="8">
    <source>
        <dbReference type="EMBL" id="TGZ53508.1"/>
    </source>
</evidence>
<sequence>MAGNDVVLEGFICPICMTDFKAPNHLTKHFEEVHNDDPEILRSLKDLFGKAKKKILKQDDIPEAFPSAIPQDKRRSPEINWGPQEIGIAVVLVQAKKLVFMRKSFLIKVPKQSDLALQFPKISAITSHTKYFKGVRNARLERYAYETNKLLIRLDKLLNNLPSDPVDRKAHERTIVPWIDEKDVKLCPNCAKSFHLARRKHHCRLCGAVMCHNCTVFLSLIDARKMTSPVSIQDDSALSPTSERAFTERVTRAGIGLTKLARSPSNGSLNSVLSLVNDPASGEQHFRVCTHCINLLDAREMQKAKQFDKPIICEFYEKMREYMNEASQYLAMYNKMWESLKEGETIYGLEDAQSLRVKLAKLGENIDATSKRILVHGVKKGTEDSQEALGQELRLYQMVRTSAMIFLKEELLALQPLPSVEEYAALQEERQKRIEARIAYERQLEEEQREKPKEQRKKDTWNLDSSPSLKTSQAQAMVTQSQGWGPSHITPIMSSSMDPIIEQMSNLRAYIKQARDDCKYDEVATLENNLRELQSAYFAMTQSNSNDG</sequence>
<reference evidence="8 9" key="1">
    <citation type="journal article" date="2019" name="Philos. Trans. R. Soc. Lond., B, Biol. Sci.">
        <title>Ant behaviour and brain gene expression of defending hosts depend on the ecological success of the intruding social parasite.</title>
        <authorList>
            <person name="Kaur R."/>
            <person name="Stoldt M."/>
            <person name="Jongepier E."/>
            <person name="Feldmeyer B."/>
            <person name="Menzel F."/>
            <person name="Bornberg-Bauer E."/>
            <person name="Foitzik S."/>
        </authorList>
    </citation>
    <scope>NUCLEOTIDE SEQUENCE [LARGE SCALE GENOMIC DNA]</scope>
    <source>
        <tissue evidence="8">Whole body</tissue>
    </source>
</reference>
<evidence type="ECO:0000313" key="9">
    <source>
        <dbReference type="Proteomes" id="UP000310200"/>
    </source>
</evidence>
<protein>
    <submittedName>
        <fullName evidence="8">Rabenosyn-5</fullName>
    </submittedName>
</protein>
<keyword evidence="9" id="KW-1185">Reference proteome</keyword>
<evidence type="ECO:0000256" key="2">
    <source>
        <dbReference type="ARBA" id="ARBA00022771"/>
    </source>
</evidence>
<dbReference type="PROSITE" id="PS50157">
    <property type="entry name" value="ZINC_FINGER_C2H2_2"/>
    <property type="match status" value="1"/>
</dbReference>